<dbReference type="EMBL" id="MU006090">
    <property type="protein sequence ID" value="KAF2842204.1"/>
    <property type="molecule type" value="Genomic_DNA"/>
</dbReference>
<protein>
    <recommendedName>
        <fullName evidence="4">RING-type domain-containing protein</fullName>
    </recommendedName>
</protein>
<keyword evidence="1" id="KW-0863">Zinc-finger</keyword>
<name>A0A9P4VW00_9PEZI</name>
<evidence type="ECO:0000256" key="1">
    <source>
        <dbReference type="PROSITE-ProRule" id="PRU00175"/>
    </source>
</evidence>
<dbReference type="GO" id="GO:0007131">
    <property type="term" value="P:reciprocal meiotic recombination"/>
    <property type="evidence" value="ECO:0007669"/>
    <property type="project" value="InterPro"/>
</dbReference>
<dbReference type="Gene3D" id="3.30.40.10">
    <property type="entry name" value="Zinc/RING finger domain, C3HC4 (zinc finger)"/>
    <property type="match status" value="1"/>
</dbReference>
<dbReference type="SUPFAM" id="SSF57850">
    <property type="entry name" value="RING/U-box"/>
    <property type="match status" value="1"/>
</dbReference>
<dbReference type="GO" id="GO:0000795">
    <property type="term" value="C:synaptonemal complex"/>
    <property type="evidence" value="ECO:0007669"/>
    <property type="project" value="InterPro"/>
</dbReference>
<dbReference type="GO" id="GO:0008270">
    <property type="term" value="F:zinc ion binding"/>
    <property type="evidence" value="ECO:0007669"/>
    <property type="project" value="UniProtKB-KW"/>
</dbReference>
<feature type="coiled-coil region" evidence="2">
    <location>
        <begin position="130"/>
        <end position="164"/>
    </location>
</feature>
<gene>
    <name evidence="5" type="ORF">M501DRAFT_927313</name>
</gene>
<dbReference type="PANTHER" id="PTHR14305">
    <property type="entry name" value="E3 UBIQUITIN-PROTEIN LIGASE CCNB1IP1"/>
    <property type="match status" value="1"/>
</dbReference>
<accession>A0A9P4VW00</accession>
<organism evidence="5 6">
    <name type="scientific">Patellaria atrata CBS 101060</name>
    <dbReference type="NCBI Taxonomy" id="1346257"/>
    <lineage>
        <taxon>Eukaryota</taxon>
        <taxon>Fungi</taxon>
        <taxon>Dikarya</taxon>
        <taxon>Ascomycota</taxon>
        <taxon>Pezizomycotina</taxon>
        <taxon>Dothideomycetes</taxon>
        <taxon>Dothideomycetes incertae sedis</taxon>
        <taxon>Patellariales</taxon>
        <taxon>Patellariaceae</taxon>
        <taxon>Patellaria</taxon>
    </lineage>
</organism>
<keyword evidence="1" id="KW-0479">Metal-binding</keyword>
<evidence type="ECO:0000259" key="4">
    <source>
        <dbReference type="PROSITE" id="PS50089"/>
    </source>
</evidence>
<dbReference type="InterPro" id="IPR042448">
    <property type="entry name" value="CCNB1IP1"/>
</dbReference>
<dbReference type="PANTHER" id="PTHR14305:SF0">
    <property type="entry name" value="E3 UBIQUITIN-PROTEIN LIGASE CCNB1IP1"/>
    <property type="match status" value="1"/>
</dbReference>
<keyword evidence="1" id="KW-0862">Zinc</keyword>
<feature type="domain" description="RING-type" evidence="4">
    <location>
        <begin position="12"/>
        <end position="53"/>
    </location>
</feature>
<reference evidence="5" key="1">
    <citation type="journal article" date="2020" name="Stud. Mycol.">
        <title>101 Dothideomycetes genomes: a test case for predicting lifestyles and emergence of pathogens.</title>
        <authorList>
            <person name="Haridas S."/>
            <person name="Albert R."/>
            <person name="Binder M."/>
            <person name="Bloem J."/>
            <person name="Labutti K."/>
            <person name="Salamov A."/>
            <person name="Andreopoulos B."/>
            <person name="Baker S."/>
            <person name="Barry K."/>
            <person name="Bills G."/>
            <person name="Bluhm B."/>
            <person name="Cannon C."/>
            <person name="Castanera R."/>
            <person name="Culley D."/>
            <person name="Daum C."/>
            <person name="Ezra D."/>
            <person name="Gonzalez J."/>
            <person name="Henrissat B."/>
            <person name="Kuo A."/>
            <person name="Liang C."/>
            <person name="Lipzen A."/>
            <person name="Lutzoni F."/>
            <person name="Magnuson J."/>
            <person name="Mondo S."/>
            <person name="Nolan M."/>
            <person name="Ohm R."/>
            <person name="Pangilinan J."/>
            <person name="Park H.-J."/>
            <person name="Ramirez L."/>
            <person name="Alfaro M."/>
            <person name="Sun H."/>
            <person name="Tritt A."/>
            <person name="Yoshinaga Y."/>
            <person name="Zwiers L.-H."/>
            <person name="Turgeon B."/>
            <person name="Goodwin S."/>
            <person name="Spatafora J."/>
            <person name="Crous P."/>
            <person name="Grigoriev I."/>
        </authorList>
    </citation>
    <scope>NUCLEOTIDE SEQUENCE</scope>
    <source>
        <strain evidence="5">CBS 101060</strain>
    </source>
</reference>
<dbReference type="InterPro" id="IPR001841">
    <property type="entry name" value="Znf_RING"/>
</dbReference>
<dbReference type="GO" id="GO:0061630">
    <property type="term" value="F:ubiquitin protein ligase activity"/>
    <property type="evidence" value="ECO:0007669"/>
    <property type="project" value="InterPro"/>
</dbReference>
<feature type="compositionally biased region" description="Polar residues" evidence="3">
    <location>
        <begin position="250"/>
        <end position="262"/>
    </location>
</feature>
<dbReference type="Proteomes" id="UP000799429">
    <property type="component" value="Unassembled WGS sequence"/>
</dbReference>
<evidence type="ECO:0000256" key="2">
    <source>
        <dbReference type="SAM" id="Coils"/>
    </source>
</evidence>
<dbReference type="PROSITE" id="PS50089">
    <property type="entry name" value="ZF_RING_2"/>
    <property type="match status" value="1"/>
</dbReference>
<keyword evidence="6" id="KW-1185">Reference proteome</keyword>
<keyword evidence="2" id="KW-0175">Coiled coil</keyword>
<comment type="caution">
    <text evidence="5">The sequence shown here is derived from an EMBL/GenBank/DDBJ whole genome shotgun (WGS) entry which is preliminary data.</text>
</comment>
<feature type="region of interest" description="Disordered" evidence="3">
    <location>
        <begin position="229"/>
        <end position="280"/>
    </location>
</feature>
<dbReference type="InterPro" id="IPR013083">
    <property type="entry name" value="Znf_RING/FYVE/PHD"/>
</dbReference>
<proteinExistence type="predicted"/>
<evidence type="ECO:0000313" key="6">
    <source>
        <dbReference type="Proteomes" id="UP000799429"/>
    </source>
</evidence>
<evidence type="ECO:0000256" key="3">
    <source>
        <dbReference type="SAM" id="MobiDB-lite"/>
    </source>
</evidence>
<evidence type="ECO:0000313" key="5">
    <source>
        <dbReference type="EMBL" id="KAF2842204.1"/>
    </source>
</evidence>
<sequence length="280" mass="31378">MESPLKCNVLRCRSLVTERAVVTTCCHIFCLACSDDMGLSGSNNHNRTCPNCNSPLNQPDDAVVTHLNPSEDYKTSVLAGLPPSIVMEIAGRALSFYSYQVTHEVLYQEHIINSLSDKHATLNAQVDTMIYDANSAITRLQLEKKNLEQRNHELVEAYKEKSKTHSQTQKMYQNLKAQVLNSQAAAAATEDIEHHLQTATAQRFTDRIGLGVIGTSTYPQPSNIRELHSRARQSPISQERPYRNVPDITGSWNSQSQVPRTFSSREKPARPLPRSITNVY</sequence>
<dbReference type="OrthoDB" id="441210at2759"/>
<dbReference type="AlphaFoldDB" id="A0A9P4VW00"/>